<protein>
    <submittedName>
        <fullName evidence="1">Uncharacterized protein</fullName>
    </submittedName>
</protein>
<evidence type="ECO:0000313" key="2">
    <source>
        <dbReference type="Proteomes" id="UP000827872"/>
    </source>
</evidence>
<dbReference type="Proteomes" id="UP000827872">
    <property type="component" value="Linkage Group LG01"/>
</dbReference>
<organism evidence="1 2">
    <name type="scientific">Sphaerodactylus townsendi</name>
    <dbReference type="NCBI Taxonomy" id="933632"/>
    <lineage>
        <taxon>Eukaryota</taxon>
        <taxon>Metazoa</taxon>
        <taxon>Chordata</taxon>
        <taxon>Craniata</taxon>
        <taxon>Vertebrata</taxon>
        <taxon>Euteleostomi</taxon>
        <taxon>Lepidosauria</taxon>
        <taxon>Squamata</taxon>
        <taxon>Bifurcata</taxon>
        <taxon>Gekkota</taxon>
        <taxon>Sphaerodactylidae</taxon>
        <taxon>Sphaerodactylus</taxon>
    </lineage>
</organism>
<dbReference type="EMBL" id="CM037614">
    <property type="protein sequence ID" value="KAH8015573.1"/>
    <property type="molecule type" value="Genomic_DNA"/>
</dbReference>
<evidence type="ECO:0000313" key="1">
    <source>
        <dbReference type="EMBL" id="KAH8015573.1"/>
    </source>
</evidence>
<accession>A0ACB8G7C3</accession>
<sequence>MHRSRQAVNVRRAGVTSHLRSPRRMPWAASFPLADHREGFSRGSDAQQQTPSLVWAPGKSFAARLSRTERPAVMPQVGTVDLASWPRRKSPPSLGSNETHPFSGDMDSTLIALSSVPRFMSRAVPLCFEKVPFWLAEDTLSCHLHQCLLLAELTLPAA</sequence>
<gene>
    <name evidence="1" type="ORF">K3G42_005721</name>
</gene>
<reference evidence="1" key="1">
    <citation type="submission" date="2021-08" db="EMBL/GenBank/DDBJ databases">
        <title>The first chromosome-level gecko genome reveals the dynamic sex chromosomes of Neotropical dwarf geckos (Sphaerodactylidae: Sphaerodactylus).</title>
        <authorList>
            <person name="Pinto B.J."/>
            <person name="Keating S.E."/>
            <person name="Gamble T."/>
        </authorList>
    </citation>
    <scope>NUCLEOTIDE SEQUENCE</scope>
    <source>
        <strain evidence="1">TG3544</strain>
    </source>
</reference>
<proteinExistence type="predicted"/>
<comment type="caution">
    <text evidence="1">The sequence shown here is derived from an EMBL/GenBank/DDBJ whole genome shotgun (WGS) entry which is preliminary data.</text>
</comment>
<name>A0ACB8G7C3_9SAUR</name>
<keyword evidence="2" id="KW-1185">Reference proteome</keyword>